<organism evidence="1 2">
    <name type="scientific">Cardamine amara subsp. amara</name>
    <dbReference type="NCBI Taxonomy" id="228776"/>
    <lineage>
        <taxon>Eukaryota</taxon>
        <taxon>Viridiplantae</taxon>
        <taxon>Streptophyta</taxon>
        <taxon>Embryophyta</taxon>
        <taxon>Tracheophyta</taxon>
        <taxon>Spermatophyta</taxon>
        <taxon>Magnoliopsida</taxon>
        <taxon>eudicotyledons</taxon>
        <taxon>Gunneridae</taxon>
        <taxon>Pentapetalae</taxon>
        <taxon>rosids</taxon>
        <taxon>malvids</taxon>
        <taxon>Brassicales</taxon>
        <taxon>Brassicaceae</taxon>
        <taxon>Cardamineae</taxon>
        <taxon>Cardamine</taxon>
    </lineage>
</organism>
<keyword evidence="2" id="KW-1185">Reference proteome</keyword>
<evidence type="ECO:0000313" key="1">
    <source>
        <dbReference type="EMBL" id="KAL1202320.1"/>
    </source>
</evidence>
<proteinExistence type="predicted"/>
<evidence type="ECO:0000313" key="2">
    <source>
        <dbReference type="Proteomes" id="UP001558713"/>
    </source>
</evidence>
<name>A0ABD1ALF2_CARAN</name>
<sequence length="190" mass="21573">MASRPGVLTEWPWRPLGDFKYLLVASLAMTSMHSYVTSEGEEKDLGRLLIVVLMLWRIVHSQIWISVSRQMTATGRKKIVDKPIEFEQVDRERTWDDQIIFNTLFMYLITSRASPCTRSRWRERRNHRKLSISLTSPHSTPSIICALAYRPSPLAPCGLDLHGTSLTSCGLSLSSSPLPSPSSIFPHLCF</sequence>
<gene>
    <name evidence="1" type="ORF">V5N11_019769</name>
</gene>
<dbReference type="Proteomes" id="UP001558713">
    <property type="component" value="Unassembled WGS sequence"/>
</dbReference>
<dbReference type="EMBL" id="JBANAX010000580">
    <property type="protein sequence ID" value="KAL1202320.1"/>
    <property type="molecule type" value="Genomic_DNA"/>
</dbReference>
<reference evidence="1 2" key="1">
    <citation type="submission" date="2024-04" db="EMBL/GenBank/DDBJ databases">
        <title>Genome assembly C_amara_ONT_v2.</title>
        <authorList>
            <person name="Yant L."/>
            <person name="Moore C."/>
            <person name="Slenker M."/>
        </authorList>
    </citation>
    <scope>NUCLEOTIDE SEQUENCE [LARGE SCALE GENOMIC DNA]</scope>
    <source>
        <tissue evidence="1">Leaf</tissue>
    </source>
</reference>
<comment type="caution">
    <text evidence="1">The sequence shown here is derived from an EMBL/GenBank/DDBJ whole genome shotgun (WGS) entry which is preliminary data.</text>
</comment>
<dbReference type="AlphaFoldDB" id="A0ABD1ALF2"/>
<accession>A0ABD1ALF2</accession>
<protein>
    <submittedName>
        <fullName evidence="1">Protein CER1-like 1</fullName>
    </submittedName>
</protein>